<feature type="transmembrane region" description="Helical" evidence="2">
    <location>
        <begin position="270"/>
        <end position="289"/>
    </location>
</feature>
<feature type="transmembrane region" description="Helical" evidence="2">
    <location>
        <begin position="166"/>
        <end position="185"/>
    </location>
</feature>
<proteinExistence type="predicted"/>
<dbReference type="InterPro" id="IPR036259">
    <property type="entry name" value="MFS_trans_sf"/>
</dbReference>
<dbReference type="PROSITE" id="PS50850">
    <property type="entry name" value="MFS"/>
    <property type="match status" value="1"/>
</dbReference>
<dbReference type="InterPro" id="IPR050327">
    <property type="entry name" value="Proton-linked_MCT"/>
</dbReference>
<reference evidence="5" key="1">
    <citation type="journal article" date="2016" name="Nature">
        <title>Genome evolution in the allotetraploid frog Xenopus laevis.</title>
        <authorList>
            <person name="Session A.M."/>
            <person name="Uno Y."/>
            <person name="Kwon T."/>
            <person name="Chapman J.A."/>
            <person name="Toyoda A."/>
            <person name="Takahashi S."/>
            <person name="Fukui A."/>
            <person name="Hikosaka A."/>
            <person name="Suzuki A."/>
            <person name="Kondo M."/>
            <person name="van Heeringen S.J."/>
            <person name="Quigley I."/>
            <person name="Heinz S."/>
            <person name="Ogino H."/>
            <person name="Ochi H."/>
            <person name="Hellsten U."/>
            <person name="Lyons J.B."/>
            <person name="Simakov O."/>
            <person name="Putnam N."/>
            <person name="Stites J."/>
            <person name="Kuroki Y."/>
            <person name="Tanaka T."/>
            <person name="Michiue T."/>
            <person name="Watanabe M."/>
            <person name="Bogdanovic O."/>
            <person name="Lister R."/>
            <person name="Georgiou G."/>
            <person name="Paranjpe S.S."/>
            <person name="van Kruijsbergen I."/>
            <person name="Shu S."/>
            <person name="Carlson J."/>
            <person name="Kinoshita T."/>
            <person name="Ohta Y."/>
            <person name="Mawaribuchi S."/>
            <person name="Jenkins J."/>
            <person name="Grimwood J."/>
            <person name="Schmutz J."/>
            <person name="Mitros T."/>
            <person name="Mozaffari S.V."/>
            <person name="Suzuki Y."/>
            <person name="Haramoto Y."/>
            <person name="Yamamoto T.S."/>
            <person name="Takagi C."/>
            <person name="Heald R."/>
            <person name="Miller K."/>
            <person name="Haudenschild C."/>
            <person name="Kitzman J."/>
            <person name="Nakayama T."/>
            <person name="Izutsu Y."/>
            <person name="Robert J."/>
            <person name="Fortriede J."/>
            <person name="Burns K."/>
            <person name="Lotay V."/>
            <person name="Karimi K."/>
            <person name="Yasuoka Y."/>
            <person name="Dichmann D.S."/>
            <person name="Flajnik M.F."/>
            <person name="Houston D.W."/>
            <person name="Shendure J."/>
            <person name="DuPasquier L."/>
            <person name="Vize P.D."/>
            <person name="Zorn A.M."/>
            <person name="Ito M."/>
            <person name="Marcotte E.M."/>
            <person name="Wallingford J.B."/>
            <person name="Ito Y."/>
            <person name="Asashima M."/>
            <person name="Ueno N."/>
            <person name="Matsuda Y."/>
            <person name="Veenstra G.J."/>
            <person name="Fujiyama A."/>
            <person name="Harland R.M."/>
            <person name="Taira M."/>
            <person name="Rokhsar D.S."/>
        </authorList>
    </citation>
    <scope>NUCLEOTIDE SEQUENCE [LARGE SCALE GENOMIC DNA]</scope>
    <source>
        <strain evidence="5">J</strain>
    </source>
</reference>
<feature type="transmembrane region" description="Helical" evidence="2">
    <location>
        <begin position="301"/>
        <end position="323"/>
    </location>
</feature>
<feature type="transmembrane region" description="Helical" evidence="2">
    <location>
        <begin position="329"/>
        <end position="351"/>
    </location>
</feature>
<dbReference type="FunFam" id="1.20.1250.20:FF:000337">
    <property type="entry name" value="Solute carrier family 16 member 5"/>
    <property type="match status" value="1"/>
</dbReference>
<organism evidence="4 5">
    <name type="scientific">Xenopus laevis</name>
    <name type="common">African clawed frog</name>
    <dbReference type="NCBI Taxonomy" id="8355"/>
    <lineage>
        <taxon>Eukaryota</taxon>
        <taxon>Metazoa</taxon>
        <taxon>Chordata</taxon>
        <taxon>Craniata</taxon>
        <taxon>Vertebrata</taxon>
        <taxon>Euteleostomi</taxon>
        <taxon>Amphibia</taxon>
        <taxon>Batrachia</taxon>
        <taxon>Anura</taxon>
        <taxon>Pipoidea</taxon>
        <taxon>Pipidae</taxon>
        <taxon>Xenopodinae</taxon>
        <taxon>Xenopus</taxon>
        <taxon>Xenopus</taxon>
    </lineage>
</organism>
<feature type="transmembrane region" description="Helical" evidence="2">
    <location>
        <begin position="77"/>
        <end position="96"/>
    </location>
</feature>
<feature type="transmembrane region" description="Helical" evidence="2">
    <location>
        <begin position="363"/>
        <end position="382"/>
    </location>
</feature>
<dbReference type="InterPro" id="IPR020846">
    <property type="entry name" value="MFS_dom"/>
</dbReference>
<feature type="transmembrane region" description="Helical" evidence="2">
    <location>
        <begin position="102"/>
        <end position="128"/>
    </location>
</feature>
<name>A0A974BTI0_XENLA</name>
<accession>A0A974BTI0</accession>
<dbReference type="AlphaFoldDB" id="A0A974BTI0"/>
<dbReference type="GO" id="GO:0008028">
    <property type="term" value="F:monocarboxylic acid transmembrane transporter activity"/>
    <property type="evidence" value="ECO:0007669"/>
    <property type="project" value="TreeGrafter"/>
</dbReference>
<dbReference type="OMA" id="FCCAVAV"/>
<keyword evidence="2" id="KW-0812">Transmembrane</keyword>
<dbReference type="EMBL" id="CM004483">
    <property type="protein sequence ID" value="OCT60674.1"/>
    <property type="molecule type" value="Genomic_DNA"/>
</dbReference>
<evidence type="ECO:0000259" key="3">
    <source>
        <dbReference type="PROSITE" id="PS50850"/>
    </source>
</evidence>
<evidence type="ECO:0000313" key="5">
    <source>
        <dbReference type="Proteomes" id="UP000694892"/>
    </source>
</evidence>
<feature type="transmembrane region" description="Helical" evidence="2">
    <location>
        <begin position="238"/>
        <end position="258"/>
    </location>
</feature>
<feature type="transmembrane region" description="Helical" evidence="2">
    <location>
        <begin position="50"/>
        <end position="70"/>
    </location>
</feature>
<dbReference type="GO" id="GO:0016323">
    <property type="term" value="C:basolateral plasma membrane"/>
    <property type="evidence" value="ECO:0007669"/>
    <property type="project" value="TreeGrafter"/>
</dbReference>
<dbReference type="Pfam" id="PF07690">
    <property type="entry name" value="MFS_1"/>
    <property type="match status" value="1"/>
</dbReference>
<dbReference type="SUPFAM" id="SSF103473">
    <property type="entry name" value="MFS general substrate transporter"/>
    <property type="match status" value="1"/>
</dbReference>
<keyword evidence="2" id="KW-0472">Membrane</keyword>
<sequence length="569" mass="62423">METPDGPWAWGVLAAVMLTQGLSLGFPSCIGIFYTDIQSSFQASNTETSWFPSIIMAVLHAGGPLCTIMVERFGCRATVMVGGLLCGVGMVTSSFSQTIIHLYLSAGLVGGLGLCFCFQAGITVLGYYFIRRRTLANSFASVGSSIGMALWPLASQHLLETMGWRGSFLLFGGVLLNCCVCGAIMRPVRTPEPAHEKEALAPEAPNGIKHKVEKTEKGKGFQRYMAFDLLFGHRRYQIYSIGVTWMFLGFVLPLFYLVPYATNNDIDETNAALLLSLVGFMNIFMRPVAGLVSQQKVFHGRLIYLFSVAVILNGLSNLVCAIWVSFPAFLTYCALYSITMSFIGSLIFQVLMDTVGMKRFPGAFGLFTILASITIMAGPPLAGLLVDITGQYGLVFYASSIAVTSSGLFMGLASFTVDRREAKARSFTHVKDGFRSIVLRQRGEIIQRAMMSNFETVGYYTTLLLITSEITPKNLLNPLVQSEHIGAYGHHLPDLRSSSGPLPSFRQFPSLLAPGQLLRTGRLLQLHMRQYSDHLQKKTGDPEGDTHELRCAYSALIPEQTLRGNFRGN</sequence>
<dbReference type="CDD" id="cd17425">
    <property type="entry name" value="MFS_MCT6"/>
    <property type="match status" value="1"/>
</dbReference>
<dbReference type="Proteomes" id="UP000694892">
    <property type="component" value="Chromosome 9_10S"/>
</dbReference>
<evidence type="ECO:0000256" key="1">
    <source>
        <dbReference type="ARBA" id="ARBA00004141"/>
    </source>
</evidence>
<feature type="transmembrane region" description="Helical" evidence="2">
    <location>
        <begin position="12"/>
        <end position="34"/>
    </location>
</feature>
<dbReference type="PANTHER" id="PTHR11360:SF21">
    <property type="entry name" value="MONOCARBOXYLATE TRANSPORTER 6"/>
    <property type="match status" value="1"/>
</dbReference>
<evidence type="ECO:0000256" key="2">
    <source>
        <dbReference type="SAM" id="Phobius"/>
    </source>
</evidence>
<feature type="domain" description="Major facilitator superfamily (MFS) profile" evidence="3">
    <location>
        <begin position="9"/>
        <end position="423"/>
    </location>
</feature>
<gene>
    <name evidence="4" type="ORF">XELAEV_18046695mg</name>
</gene>
<comment type="subcellular location">
    <subcellularLocation>
        <location evidence="1">Membrane</location>
        <topology evidence="1">Multi-pass membrane protein</topology>
    </subcellularLocation>
</comment>
<feature type="transmembrane region" description="Helical" evidence="2">
    <location>
        <begin position="394"/>
        <end position="417"/>
    </location>
</feature>
<dbReference type="PANTHER" id="PTHR11360">
    <property type="entry name" value="MONOCARBOXYLATE TRANSPORTER"/>
    <property type="match status" value="1"/>
</dbReference>
<feature type="transmembrane region" description="Helical" evidence="2">
    <location>
        <begin position="135"/>
        <end position="154"/>
    </location>
</feature>
<keyword evidence="2" id="KW-1133">Transmembrane helix</keyword>
<evidence type="ECO:0000313" key="4">
    <source>
        <dbReference type="EMBL" id="OCT60674.1"/>
    </source>
</evidence>
<protein>
    <recommendedName>
        <fullName evidence="3">Major facilitator superfamily (MFS) profile domain-containing protein</fullName>
    </recommendedName>
</protein>
<dbReference type="Gene3D" id="1.20.1250.20">
    <property type="entry name" value="MFS general substrate transporter like domains"/>
    <property type="match status" value="1"/>
</dbReference>
<dbReference type="InterPro" id="IPR011701">
    <property type="entry name" value="MFS"/>
</dbReference>